<name>A0A0N9MZL3_PECCA</name>
<dbReference type="Pfam" id="PF17547">
    <property type="entry name" value="DUF5462"/>
    <property type="match status" value="1"/>
</dbReference>
<evidence type="ECO:0000313" key="2">
    <source>
        <dbReference type="EMBL" id="ALG88442.1"/>
    </source>
</evidence>
<sequence length="181" mass="18921">MTHTATPFSRQVYRQAIAMAIALGLSSSVLAQERQHVEALGVVNGSMSARSTWVDITVFLSGQPLFSATTQPDAPALTTLVVERATLVSKDGQTLRVQQPFALPKGGEGQLQVQVQVQVNGKAVTVSVQETALGVQLTLPSDAQSVTVVPVGAAQMTVPNTTRGDLSVALRITGDSDIAAQ</sequence>
<dbReference type="RefSeq" id="WP_181375444.1">
    <property type="nucleotide sequence ID" value="NZ_KT351733.1"/>
</dbReference>
<dbReference type="AlphaFoldDB" id="A0A0N9MZL3"/>
<accession>A0A0N9MZL3</accession>
<dbReference type="EMBL" id="KT351733">
    <property type="protein sequence ID" value="ALG88442.1"/>
    <property type="molecule type" value="Genomic_DNA"/>
</dbReference>
<reference evidence="2" key="1">
    <citation type="journal article" date="2015" name="Environ. Microbiol.">
        <title>Plasmids from the gut microbiome of cabbage root fly larvae encode SaxA that catalyses the conversion of the plant toxin 2-phenylethyl isothiocyanate.</title>
        <authorList>
            <person name="Welte C.U."/>
            <person name="de Graaf R.M."/>
            <person name="van den Bosch T.J."/>
            <person name="Op den Camp H.J."/>
            <person name="van Dam N.M."/>
            <person name="Jetten M.S."/>
        </authorList>
    </citation>
    <scope>NUCLEOTIDE SEQUENCE</scope>
    <source>
        <plasmid evidence="2">Drgb2</plasmid>
    </source>
</reference>
<dbReference type="InterPro" id="IPR035191">
    <property type="entry name" value="FaeF"/>
</dbReference>
<geneLocation type="plasmid" evidence="2">
    <name>Drgb2</name>
</geneLocation>
<proteinExistence type="predicted"/>
<keyword evidence="1" id="KW-0732">Signal</keyword>
<organism evidence="2">
    <name type="scientific">Pectobacterium carotovorum</name>
    <name type="common">Erwinia carotovora</name>
    <dbReference type="NCBI Taxonomy" id="554"/>
    <lineage>
        <taxon>Bacteria</taxon>
        <taxon>Pseudomonadati</taxon>
        <taxon>Pseudomonadota</taxon>
        <taxon>Gammaproteobacteria</taxon>
        <taxon>Enterobacterales</taxon>
        <taxon>Pectobacteriaceae</taxon>
        <taxon>Pectobacterium</taxon>
    </lineage>
</organism>
<evidence type="ECO:0008006" key="3">
    <source>
        <dbReference type="Google" id="ProtNLM"/>
    </source>
</evidence>
<evidence type="ECO:0000256" key="1">
    <source>
        <dbReference type="SAM" id="SignalP"/>
    </source>
</evidence>
<feature type="chain" id="PRO_5006037793" description="Fimbrial protein" evidence="1">
    <location>
        <begin position="32"/>
        <end position="181"/>
    </location>
</feature>
<keyword evidence="2" id="KW-0614">Plasmid</keyword>
<feature type="signal peptide" evidence="1">
    <location>
        <begin position="1"/>
        <end position="31"/>
    </location>
</feature>
<protein>
    <recommendedName>
        <fullName evidence="3">Fimbrial protein</fullName>
    </recommendedName>
</protein>
<reference evidence="2" key="2">
    <citation type="submission" date="2015-07" db="EMBL/GenBank/DDBJ databases">
        <authorList>
            <person name="Welte C."/>
            <person name="de Graaf R."/>
            <person name="van den Bosch T.J.M."/>
            <person name="Op den Camp H."/>
            <person name="van Dam N."/>
            <person name="Jetten M."/>
        </authorList>
    </citation>
    <scope>NUCLEOTIDE SEQUENCE</scope>
    <source>
        <plasmid evidence="2">Drgb2</plasmid>
    </source>
</reference>